<evidence type="ECO:0000313" key="1">
    <source>
        <dbReference type="EMBL" id="KAK8949643.1"/>
    </source>
</evidence>
<protein>
    <submittedName>
        <fullName evidence="1">Uncharacterized protein</fullName>
    </submittedName>
</protein>
<sequence length="322" mass="35530">MGSPIRGTVFFSMENGLQPVPGLGDISDLGEQSSLAVVQQFREIVTAPIPSTKEFLNSFSHCNIVFTSAKRSSISKLVKPNLAHALTDYRFLFCSVSLALPIPSFGESLWEGSRVSETVGDFIINPTHGRPPPLVPLILDPSPSPIKGTLSSCFLKIWHFDEEFTFFKITQSSADKEGGCSSYPNPYYHKVSASLSPHYELAIRTYMDRTYIGVSKNNLADCQLNRAGLDSGPECIIRPLADGQLNQAGLDSGPECIISKEEPRPWSETGVHSHKWHLMPWQLFPSPFTAGFNSSREEEEFPAISLLDRAVSSPHHHGRAKL</sequence>
<dbReference type="EMBL" id="JBBWWQ010000004">
    <property type="protein sequence ID" value="KAK8949643.1"/>
    <property type="molecule type" value="Genomic_DNA"/>
</dbReference>
<dbReference type="Proteomes" id="UP001418222">
    <property type="component" value="Unassembled WGS sequence"/>
</dbReference>
<accession>A0AAP0BT70</accession>
<evidence type="ECO:0000313" key="2">
    <source>
        <dbReference type="Proteomes" id="UP001418222"/>
    </source>
</evidence>
<dbReference type="AlphaFoldDB" id="A0AAP0BT70"/>
<reference evidence="1 2" key="1">
    <citation type="journal article" date="2022" name="Nat. Plants">
        <title>Genomes of leafy and leafless Platanthera orchids illuminate the evolution of mycoheterotrophy.</title>
        <authorList>
            <person name="Li M.H."/>
            <person name="Liu K.W."/>
            <person name="Li Z."/>
            <person name="Lu H.C."/>
            <person name="Ye Q.L."/>
            <person name="Zhang D."/>
            <person name="Wang J.Y."/>
            <person name="Li Y.F."/>
            <person name="Zhong Z.M."/>
            <person name="Liu X."/>
            <person name="Yu X."/>
            <person name="Liu D.K."/>
            <person name="Tu X.D."/>
            <person name="Liu B."/>
            <person name="Hao Y."/>
            <person name="Liao X.Y."/>
            <person name="Jiang Y.T."/>
            <person name="Sun W.H."/>
            <person name="Chen J."/>
            <person name="Chen Y.Q."/>
            <person name="Ai Y."/>
            <person name="Zhai J.W."/>
            <person name="Wu S.S."/>
            <person name="Zhou Z."/>
            <person name="Hsiao Y.Y."/>
            <person name="Wu W.L."/>
            <person name="Chen Y.Y."/>
            <person name="Lin Y.F."/>
            <person name="Hsu J.L."/>
            <person name="Li C.Y."/>
            <person name="Wang Z.W."/>
            <person name="Zhao X."/>
            <person name="Zhong W.Y."/>
            <person name="Ma X.K."/>
            <person name="Ma L."/>
            <person name="Huang J."/>
            <person name="Chen G.Z."/>
            <person name="Huang M.Z."/>
            <person name="Huang L."/>
            <person name="Peng D.H."/>
            <person name="Luo Y.B."/>
            <person name="Zou S.Q."/>
            <person name="Chen S.P."/>
            <person name="Lan S."/>
            <person name="Tsai W.C."/>
            <person name="Van de Peer Y."/>
            <person name="Liu Z.J."/>
        </authorList>
    </citation>
    <scope>NUCLEOTIDE SEQUENCE [LARGE SCALE GENOMIC DNA]</scope>
    <source>
        <strain evidence="1">Lor287</strain>
    </source>
</reference>
<proteinExistence type="predicted"/>
<keyword evidence="2" id="KW-1185">Reference proteome</keyword>
<gene>
    <name evidence="1" type="ORF">KSP39_PZI005931</name>
</gene>
<comment type="caution">
    <text evidence="1">The sequence shown here is derived from an EMBL/GenBank/DDBJ whole genome shotgun (WGS) entry which is preliminary data.</text>
</comment>
<name>A0AAP0BT70_9ASPA</name>
<organism evidence="1 2">
    <name type="scientific">Platanthera zijinensis</name>
    <dbReference type="NCBI Taxonomy" id="2320716"/>
    <lineage>
        <taxon>Eukaryota</taxon>
        <taxon>Viridiplantae</taxon>
        <taxon>Streptophyta</taxon>
        <taxon>Embryophyta</taxon>
        <taxon>Tracheophyta</taxon>
        <taxon>Spermatophyta</taxon>
        <taxon>Magnoliopsida</taxon>
        <taxon>Liliopsida</taxon>
        <taxon>Asparagales</taxon>
        <taxon>Orchidaceae</taxon>
        <taxon>Orchidoideae</taxon>
        <taxon>Orchideae</taxon>
        <taxon>Orchidinae</taxon>
        <taxon>Platanthera</taxon>
    </lineage>
</organism>